<keyword evidence="2" id="KW-1185">Reference proteome</keyword>
<evidence type="ECO:0008006" key="3">
    <source>
        <dbReference type="Google" id="ProtNLM"/>
    </source>
</evidence>
<sequence length="124" mass="14222">MRDAIDAVSQGNDIYVCKKCGTCEMAFDKDKDDFPVIPNRSIGMSLIRSICQFEYNGIPVDRFNSWLTKGFELGHDTLPYNVSDYVAIYLNPLYEMIYNKAKTLKVLLADETYLTVYTVRVRAI</sequence>
<dbReference type="Proteomes" id="UP000250086">
    <property type="component" value="Unassembled WGS sequence"/>
</dbReference>
<proteinExistence type="predicted"/>
<protein>
    <recommendedName>
        <fullName evidence="3">Transposase and inactivated derivatives</fullName>
    </recommendedName>
</protein>
<name>A0A2X0W026_9GAMM</name>
<dbReference type="AlphaFoldDB" id="A0A2X0W026"/>
<dbReference type="EMBL" id="UAPV01000002">
    <property type="protein sequence ID" value="SPT78803.1"/>
    <property type="molecule type" value="Genomic_DNA"/>
</dbReference>
<reference evidence="1 2" key="1">
    <citation type="submission" date="2018-06" db="EMBL/GenBank/DDBJ databases">
        <authorList>
            <consortium name="Pathogen Informatics"/>
            <person name="Doyle S."/>
        </authorList>
    </citation>
    <scope>NUCLEOTIDE SEQUENCE [LARGE SCALE GENOMIC DNA]</scope>
    <source>
        <strain evidence="1 2">NCTC13093</strain>
    </source>
</reference>
<evidence type="ECO:0000313" key="2">
    <source>
        <dbReference type="Proteomes" id="UP000250086"/>
    </source>
</evidence>
<accession>A0A2X0W026</accession>
<gene>
    <name evidence="1" type="ORF">NCTC13093_02482</name>
</gene>
<organism evidence="1 2">
    <name type="scientific">Anaerobiospirillum thomasii</name>
    <dbReference type="NCBI Taxonomy" id="179995"/>
    <lineage>
        <taxon>Bacteria</taxon>
        <taxon>Pseudomonadati</taxon>
        <taxon>Pseudomonadota</taxon>
        <taxon>Gammaproteobacteria</taxon>
        <taxon>Aeromonadales</taxon>
        <taxon>Succinivibrionaceae</taxon>
        <taxon>Anaerobiospirillum</taxon>
    </lineage>
</organism>
<dbReference type="RefSeq" id="WP_113745125.1">
    <property type="nucleotide sequence ID" value="NZ_UAPV01000002.1"/>
</dbReference>
<evidence type="ECO:0000313" key="1">
    <source>
        <dbReference type="EMBL" id="SPT78803.1"/>
    </source>
</evidence>